<keyword evidence="2" id="KW-1185">Reference proteome</keyword>
<proteinExistence type="predicted"/>
<gene>
    <name evidence="3" type="primary">LOC113509868</name>
</gene>
<feature type="signal peptide" evidence="1">
    <location>
        <begin position="1"/>
        <end position="21"/>
    </location>
</feature>
<dbReference type="RefSeq" id="XP_031766736.2">
    <property type="nucleotide sequence ID" value="XM_031910876.2"/>
</dbReference>
<protein>
    <submittedName>
        <fullName evidence="3">Circadian clock-controlled protein daywake-like</fullName>
    </submittedName>
</protein>
<evidence type="ECO:0000313" key="2">
    <source>
        <dbReference type="Proteomes" id="UP001652740"/>
    </source>
</evidence>
<reference evidence="3" key="1">
    <citation type="submission" date="2025-08" db="UniProtKB">
        <authorList>
            <consortium name="RefSeq"/>
        </authorList>
    </citation>
    <scope>IDENTIFICATION</scope>
    <source>
        <tissue evidence="3">Whole larvae</tissue>
    </source>
</reference>
<dbReference type="Pfam" id="PF06585">
    <property type="entry name" value="JHBP"/>
    <property type="match status" value="1"/>
</dbReference>
<dbReference type="SMART" id="SM00700">
    <property type="entry name" value="JHBP"/>
    <property type="match status" value="1"/>
</dbReference>
<dbReference type="Proteomes" id="UP001652740">
    <property type="component" value="Unplaced"/>
</dbReference>
<dbReference type="GO" id="GO:0005615">
    <property type="term" value="C:extracellular space"/>
    <property type="evidence" value="ECO:0007669"/>
    <property type="project" value="TreeGrafter"/>
</dbReference>
<evidence type="ECO:0000313" key="3">
    <source>
        <dbReference type="RefSeq" id="XP_031766736.2"/>
    </source>
</evidence>
<dbReference type="Gene3D" id="3.15.10.30">
    <property type="entry name" value="Haemolymph juvenile hormone binding protein"/>
    <property type="match status" value="1"/>
</dbReference>
<dbReference type="GO" id="GO:0007623">
    <property type="term" value="P:circadian rhythm"/>
    <property type="evidence" value="ECO:0007669"/>
    <property type="project" value="UniProtKB-ARBA"/>
</dbReference>
<dbReference type="InterPro" id="IPR038606">
    <property type="entry name" value="To_sf"/>
</dbReference>
<organism evidence="2 3">
    <name type="scientific">Galleria mellonella</name>
    <name type="common">Greater wax moth</name>
    <dbReference type="NCBI Taxonomy" id="7137"/>
    <lineage>
        <taxon>Eukaryota</taxon>
        <taxon>Metazoa</taxon>
        <taxon>Ecdysozoa</taxon>
        <taxon>Arthropoda</taxon>
        <taxon>Hexapoda</taxon>
        <taxon>Insecta</taxon>
        <taxon>Pterygota</taxon>
        <taxon>Neoptera</taxon>
        <taxon>Endopterygota</taxon>
        <taxon>Lepidoptera</taxon>
        <taxon>Glossata</taxon>
        <taxon>Ditrysia</taxon>
        <taxon>Pyraloidea</taxon>
        <taxon>Pyralidae</taxon>
        <taxon>Galleriinae</taxon>
        <taxon>Galleria</taxon>
    </lineage>
</organism>
<feature type="chain" id="PRO_5045356280" evidence="1">
    <location>
        <begin position="22"/>
        <end position="241"/>
    </location>
</feature>
<evidence type="ECO:0000256" key="1">
    <source>
        <dbReference type="SAM" id="SignalP"/>
    </source>
</evidence>
<dbReference type="PANTHER" id="PTHR11008">
    <property type="entry name" value="PROTEIN TAKEOUT-LIKE PROTEIN"/>
    <property type="match status" value="1"/>
</dbReference>
<dbReference type="AlphaFoldDB" id="A0A6J3C309"/>
<sequence length="241" mass="27320">MTMLVRSGIIVALCLIVPSLSFVLPVEKCRLDDSKCLTQSFQNGLKTFMEGMPELGTDVLDVMEMEDIEFDLSGLQFALKGGHLKGLKNSIIDQIVWDTKKKVMEMNFRSNNTLNGHYKANGRILILPISGDGELKLKLRDVQFKVLINYILKKGSDGKDRVVPKKYEFVFEVLGNAHFELTNLFNGNKELSDSMHIFLNDNWKEISTEFGRPIIDAGIKKMLKNIAIFFDKNPIDDISIQ</sequence>
<keyword evidence="1" id="KW-0732">Signal</keyword>
<dbReference type="GeneID" id="113509868"/>
<dbReference type="InterPro" id="IPR010562">
    <property type="entry name" value="Haemolymph_juvenile_hormone-bd"/>
</dbReference>
<dbReference type="InParanoid" id="A0A6J3C309"/>
<name>A0A6J3C309_GALME</name>
<accession>A0A6J3C309</accession>
<dbReference type="PANTHER" id="PTHR11008:SF32">
    <property type="entry name" value="CIRCADIAN CLOCK-CONTROLLED PROTEIN DAYWAKE-RELATED"/>
    <property type="match status" value="1"/>
</dbReference>
<dbReference type="KEGG" id="gmw:113509868"/>